<evidence type="ECO:0000313" key="1">
    <source>
        <dbReference type="EMBL" id="KAK4120593.1"/>
    </source>
</evidence>
<dbReference type="GeneID" id="87828185"/>
<dbReference type="Proteomes" id="UP001302602">
    <property type="component" value="Unassembled WGS sequence"/>
</dbReference>
<reference evidence="1" key="2">
    <citation type="submission" date="2023-05" db="EMBL/GenBank/DDBJ databases">
        <authorList>
            <consortium name="Lawrence Berkeley National Laboratory"/>
            <person name="Steindorff A."/>
            <person name="Hensen N."/>
            <person name="Bonometti L."/>
            <person name="Westerberg I."/>
            <person name="Brannstrom I.O."/>
            <person name="Guillou S."/>
            <person name="Cros-Aarteil S."/>
            <person name="Calhoun S."/>
            <person name="Haridas S."/>
            <person name="Kuo A."/>
            <person name="Mondo S."/>
            <person name="Pangilinan J."/>
            <person name="Riley R."/>
            <person name="Labutti K."/>
            <person name="Andreopoulos B."/>
            <person name="Lipzen A."/>
            <person name="Chen C."/>
            <person name="Yanf M."/>
            <person name="Daum C."/>
            <person name="Ng V."/>
            <person name="Clum A."/>
            <person name="Ohm R."/>
            <person name="Martin F."/>
            <person name="Silar P."/>
            <person name="Natvig D."/>
            <person name="Lalanne C."/>
            <person name="Gautier V."/>
            <person name="Ament-Velasquez S.L."/>
            <person name="Kruys A."/>
            <person name="Hutchinson M.I."/>
            <person name="Powell A.J."/>
            <person name="Barry K."/>
            <person name="Miller A.N."/>
            <person name="Grigoriev I.V."/>
            <person name="Debuchy R."/>
            <person name="Gladieux P."/>
            <person name="Thoren M.H."/>
            <person name="Johannesson H."/>
        </authorList>
    </citation>
    <scope>NUCLEOTIDE SEQUENCE</scope>
    <source>
        <strain evidence="1">CBS 731.68</strain>
    </source>
</reference>
<dbReference type="RefSeq" id="XP_062644364.1">
    <property type="nucleotide sequence ID" value="XM_062791416.1"/>
</dbReference>
<dbReference type="EMBL" id="MU853237">
    <property type="protein sequence ID" value="KAK4120593.1"/>
    <property type="molecule type" value="Genomic_DNA"/>
</dbReference>
<evidence type="ECO:0000313" key="2">
    <source>
        <dbReference type="Proteomes" id="UP001302602"/>
    </source>
</evidence>
<sequence>MLIFDSESKATCSVDIFSGLSIRSVRHTGDDWRRLETWIDLFTSSLYQSVTPQIRRPAAPHDTDKVFLATTRIVNGPLKMKVHTVRNKLMCGSLTGVFGYQGGEAPLLHVINVAQHPHDSLEKIWL</sequence>
<dbReference type="AlphaFoldDB" id="A0AAN6Z0P9"/>
<gene>
    <name evidence="1" type="ORF">N657DRAFT_636324</name>
</gene>
<keyword evidence="2" id="KW-1185">Reference proteome</keyword>
<proteinExistence type="predicted"/>
<accession>A0AAN6Z0P9</accession>
<protein>
    <submittedName>
        <fullName evidence="1">Uncharacterized protein</fullName>
    </submittedName>
</protein>
<name>A0AAN6Z0P9_9PEZI</name>
<comment type="caution">
    <text evidence="1">The sequence shown here is derived from an EMBL/GenBank/DDBJ whole genome shotgun (WGS) entry which is preliminary data.</text>
</comment>
<organism evidence="1 2">
    <name type="scientific">Parathielavia appendiculata</name>
    <dbReference type="NCBI Taxonomy" id="2587402"/>
    <lineage>
        <taxon>Eukaryota</taxon>
        <taxon>Fungi</taxon>
        <taxon>Dikarya</taxon>
        <taxon>Ascomycota</taxon>
        <taxon>Pezizomycotina</taxon>
        <taxon>Sordariomycetes</taxon>
        <taxon>Sordariomycetidae</taxon>
        <taxon>Sordariales</taxon>
        <taxon>Chaetomiaceae</taxon>
        <taxon>Parathielavia</taxon>
    </lineage>
</organism>
<reference evidence="1" key="1">
    <citation type="journal article" date="2023" name="Mol. Phylogenet. Evol.">
        <title>Genome-scale phylogeny and comparative genomics of the fungal order Sordariales.</title>
        <authorList>
            <person name="Hensen N."/>
            <person name="Bonometti L."/>
            <person name="Westerberg I."/>
            <person name="Brannstrom I.O."/>
            <person name="Guillou S."/>
            <person name="Cros-Aarteil S."/>
            <person name="Calhoun S."/>
            <person name="Haridas S."/>
            <person name="Kuo A."/>
            <person name="Mondo S."/>
            <person name="Pangilinan J."/>
            <person name="Riley R."/>
            <person name="LaButti K."/>
            <person name="Andreopoulos B."/>
            <person name="Lipzen A."/>
            <person name="Chen C."/>
            <person name="Yan M."/>
            <person name="Daum C."/>
            <person name="Ng V."/>
            <person name="Clum A."/>
            <person name="Steindorff A."/>
            <person name="Ohm R.A."/>
            <person name="Martin F."/>
            <person name="Silar P."/>
            <person name="Natvig D.O."/>
            <person name="Lalanne C."/>
            <person name="Gautier V."/>
            <person name="Ament-Velasquez S.L."/>
            <person name="Kruys A."/>
            <person name="Hutchinson M.I."/>
            <person name="Powell A.J."/>
            <person name="Barry K."/>
            <person name="Miller A.N."/>
            <person name="Grigoriev I.V."/>
            <person name="Debuchy R."/>
            <person name="Gladieux P."/>
            <person name="Hiltunen Thoren M."/>
            <person name="Johannesson H."/>
        </authorList>
    </citation>
    <scope>NUCLEOTIDE SEQUENCE</scope>
    <source>
        <strain evidence="1">CBS 731.68</strain>
    </source>
</reference>